<reference evidence="1" key="1">
    <citation type="submission" date="2023-10" db="EMBL/GenBank/DDBJ databases">
        <authorList>
            <person name="Rodriguez Cubillos JULIANA M."/>
            <person name="De Vega J."/>
        </authorList>
    </citation>
    <scope>NUCLEOTIDE SEQUENCE</scope>
</reference>
<gene>
    <name evidence="1" type="ORF">MILVUS5_LOCUS216</name>
</gene>
<protein>
    <submittedName>
        <fullName evidence="1">Uncharacterized protein</fullName>
    </submittedName>
</protein>
<accession>A0ACB0I7G4</accession>
<comment type="caution">
    <text evidence="1">The sequence shown here is derived from an EMBL/GenBank/DDBJ whole genome shotgun (WGS) entry which is preliminary data.</text>
</comment>
<evidence type="ECO:0000313" key="1">
    <source>
        <dbReference type="EMBL" id="CAJ2627845.1"/>
    </source>
</evidence>
<proteinExistence type="predicted"/>
<evidence type="ECO:0000313" key="2">
    <source>
        <dbReference type="Proteomes" id="UP001177021"/>
    </source>
</evidence>
<name>A0ACB0I7G4_TRIPR</name>
<keyword evidence="2" id="KW-1185">Reference proteome</keyword>
<organism evidence="1 2">
    <name type="scientific">Trifolium pratense</name>
    <name type="common">Red clover</name>
    <dbReference type="NCBI Taxonomy" id="57577"/>
    <lineage>
        <taxon>Eukaryota</taxon>
        <taxon>Viridiplantae</taxon>
        <taxon>Streptophyta</taxon>
        <taxon>Embryophyta</taxon>
        <taxon>Tracheophyta</taxon>
        <taxon>Spermatophyta</taxon>
        <taxon>Magnoliopsida</taxon>
        <taxon>eudicotyledons</taxon>
        <taxon>Gunneridae</taxon>
        <taxon>Pentapetalae</taxon>
        <taxon>rosids</taxon>
        <taxon>fabids</taxon>
        <taxon>Fabales</taxon>
        <taxon>Fabaceae</taxon>
        <taxon>Papilionoideae</taxon>
        <taxon>50 kb inversion clade</taxon>
        <taxon>NPAAA clade</taxon>
        <taxon>Hologalegina</taxon>
        <taxon>IRL clade</taxon>
        <taxon>Trifolieae</taxon>
        <taxon>Trifolium</taxon>
    </lineage>
</organism>
<dbReference type="EMBL" id="CASHSV030000001">
    <property type="protein sequence ID" value="CAJ2627845.1"/>
    <property type="molecule type" value="Genomic_DNA"/>
</dbReference>
<dbReference type="Proteomes" id="UP001177021">
    <property type="component" value="Unassembled WGS sequence"/>
</dbReference>
<sequence length="1693" mass="185692">MREGLRSQTRSGKGSVQGEVVHKKRVRVKNEVLVSGDEGLVERTKAVVEALFSGDEDLVEPTSLIEKKGETESLVSGDEGLVERTKAVVEALFSGDEALVSGDEGFVEPTSLIEKKGETEALVSGDEGLVEPTSLIEKGETEALVSGDEGLVEPTSLIEKKGETEALVLGDEGLVEATLSIEKKGEVEALFSGDEGLVEPTSSIEKNGETGALVSGDESLVESTSSIEKKGEVEALVLGDEVLVEPTSSIEKKGEVECAGIVDCAVKTKFDFDLNLDLSVNVNIDENENSSPRSCLKDGHSIAVADKKENEGLSGGRILRSRLKRGDDKRAYNGGHDCIPSENDGEHGQLEMIQVKKELEEADEVLTDGKKNDRVMLKMGGKGKKKLKRKRGRPPKTEIKEKDQLDDQPPRKLGRPRKTEIKEKDELDDQPPRKLRRLCRTELKEDNQSPRKLGRPRKTELKEDVQSPRKLERPPKTELKEDVQSPRKRGRPPKTEQQKHLLTLAHNSKGKVSREDGKKVVTVTDSESEVDDTRSRRSSGKKLKKKGFSPVRKNKLRKVLKTENGGMASNTVDAPVAKQSTSREEKKLVRDKIMECLSAAGWTVDRRPRNGRDYIDAVYVALDGKTHWSITLAYKRLKKHYEAGDGEGKLYRPGFKFTPISEEDFNSLTRVATKSRIDSKVKRVPFGGKGGKRVDGVNRKKKKIKPGSGAGKGKLVKGKKKRKRSLPEEGNSNVTSPNRDRKRHKTHNKTRCALLVRDATEEVDSEVNGYVPYSGKRTVLAWMIDLGTILQNGKVHYNEDKLEIAFQGKITGDGIQCGCCNEIITISDFGAHAGSKQSDPLKNIYTEKETSLLQCLLDSWNKQDKSELKSFHFVDVAGEDPNDDTCGVCGDGGDLICCDGCPSTFHKSCLDIKKFPSGDWHCIYCCCKFCGLVDGSSNQTVVNDDFTIPTLLTCHLCEEKFHISCIVANGDKTDDSMMANGDKTDDSRNTFCGNKCQELSERLEMLLGVKHEIEDGFSWSFIRRSDVGLDVSLTKSQTVECNSKLAVALSIMNECFMPYIDHRSGTNLIRSILYNCGSNFKRLNYSGFITAILERGDEIICVASIRIHGNQLAEMPFIGTRYMYRRQGMCRRLLNAIEWALSSLHVELLVIPAISELRETWTSVFGFEPLEQTSKQITKNMNLLVFPHVDMLQKKISKHEIANENLIATEVSNHKNLTTYKVAKLDGEDSSVSDCCPKIEKVISIESGCRHFENSLNNAPAITSDTIENSISLKDVTCHAVYETVHEKLGVDHKSTVNAGEDVAKSCCQVEDKERHCLSTSCINTEASQEHYVGAMSEVTENCCKEVKVTIEVGLNNNSDEKSAPSSEENIPIDSQIEFRTRESKYSAESNLDSPKISDSFEPRVKTDCAQPGCIGSEVYAESVNGCGSHSRLDGDTATGEAGLTTNMMHVESENTTKDLPANCENNSSSVSVPNADEADLYNSKTIDLQKNKNPGGCQSILVSSGICEKIADGVNETNKALDDKPADIEVILDDKPGSHSRPNGHRASGEAGLTTNTSMYLESQNITKDLPVNCENNSSVGAPTIDLQTNKNPGDCQSISVSSGDCEKIADGVNERNKASSAVDVFPFDVEVFPNNKSGIRKSSELAELDLQVDQTEPSNANIASGVALHCISTDSTSRGSTDGTVPANQGS</sequence>